<dbReference type="Proteomes" id="UP000281028">
    <property type="component" value="Unassembled WGS sequence"/>
</dbReference>
<dbReference type="SUPFAM" id="SSF82679">
    <property type="entry name" value="N-utilization substance G protein NusG, N-terminal domain"/>
    <property type="match status" value="1"/>
</dbReference>
<name>A0A433WF91_9BACT</name>
<reference evidence="4" key="1">
    <citation type="submission" date="2020-05" db="EMBL/GenBank/DDBJ databases">
        <title>Chitinophaga laudate sp. nov., isolated from a tropical peat swamp.</title>
        <authorList>
            <person name="Goh C.B.S."/>
            <person name="Lee M.S."/>
            <person name="Parimannan S."/>
            <person name="Pasbakhsh P."/>
            <person name="Yule C.M."/>
            <person name="Rajandas H."/>
            <person name="Loke S."/>
            <person name="Croft L."/>
            <person name="Tan J.B.L."/>
        </authorList>
    </citation>
    <scope>NUCLEOTIDE SEQUENCE</scope>
    <source>
        <strain evidence="4">Mgbs1</strain>
    </source>
</reference>
<evidence type="ECO:0000313" key="4">
    <source>
        <dbReference type="EMBL" id="NSL86230.1"/>
    </source>
</evidence>
<dbReference type="InterPro" id="IPR006645">
    <property type="entry name" value="NGN-like_dom"/>
</dbReference>
<dbReference type="SMART" id="SM00738">
    <property type="entry name" value="NGN"/>
    <property type="match status" value="1"/>
</dbReference>
<sequence length="172" mass="19889">MRSSVSMSPITKKWYVVYTRPKFEKKVLQETRLQHIECYLPVKQELRQWSDRVKRLQSPMFPNYLFVKIDIQEKVKILSLGGVIHFVGFNGQPIAVSDDEIEKIRRIEGGSQTLTTEYYYCIGDKVRVTQGAFSGMEGILLRKSNQVRFVIKLPVISQAVSVEIESSCIERI</sequence>
<keyword evidence="5" id="KW-1185">Reference proteome</keyword>
<keyword evidence="1" id="KW-0889">Transcription antitermination</keyword>
<comment type="caution">
    <text evidence="4">The sequence shown here is derived from an EMBL/GenBank/DDBJ whole genome shotgun (WGS) entry which is preliminary data.</text>
</comment>
<proteinExistence type="predicted"/>
<keyword evidence="2" id="KW-0805">Transcription regulation</keyword>
<dbReference type="Gene3D" id="3.30.70.940">
    <property type="entry name" value="NusG, N-terminal domain"/>
    <property type="match status" value="1"/>
</dbReference>
<accession>A0A433WF91</accession>
<dbReference type="InterPro" id="IPR043425">
    <property type="entry name" value="NusG-like"/>
</dbReference>
<evidence type="ECO:0000256" key="1">
    <source>
        <dbReference type="ARBA" id="ARBA00022814"/>
    </source>
</evidence>
<dbReference type="PANTHER" id="PTHR30265">
    <property type="entry name" value="RHO-INTERACTING TRANSCRIPTION TERMINATION FACTOR NUSG"/>
    <property type="match status" value="1"/>
</dbReference>
<organism evidence="4 5">
    <name type="scientific">Chitinophaga solisilvae</name>
    <dbReference type="NCBI Taxonomy" id="1233460"/>
    <lineage>
        <taxon>Bacteria</taxon>
        <taxon>Pseudomonadati</taxon>
        <taxon>Bacteroidota</taxon>
        <taxon>Chitinophagia</taxon>
        <taxon>Chitinophagales</taxon>
        <taxon>Chitinophagaceae</taxon>
        <taxon>Chitinophaga</taxon>
    </lineage>
</organism>
<dbReference type="EMBL" id="RIAR02000001">
    <property type="protein sequence ID" value="NSL86230.1"/>
    <property type="molecule type" value="Genomic_DNA"/>
</dbReference>
<dbReference type="InterPro" id="IPR008991">
    <property type="entry name" value="Translation_prot_SH3-like_sf"/>
</dbReference>
<evidence type="ECO:0000256" key="2">
    <source>
        <dbReference type="ARBA" id="ARBA00023015"/>
    </source>
</evidence>
<evidence type="ECO:0000256" key="3">
    <source>
        <dbReference type="ARBA" id="ARBA00023163"/>
    </source>
</evidence>
<dbReference type="Pfam" id="PF02357">
    <property type="entry name" value="NusG"/>
    <property type="match status" value="1"/>
</dbReference>
<protein>
    <submittedName>
        <fullName evidence="4">UpxY family transcription antiterminator</fullName>
    </submittedName>
</protein>
<evidence type="ECO:0000313" key="5">
    <source>
        <dbReference type="Proteomes" id="UP000281028"/>
    </source>
</evidence>
<dbReference type="NCBIfam" id="NF033644">
    <property type="entry name" value="antiterm_UpxY"/>
    <property type="match status" value="1"/>
</dbReference>
<dbReference type="PANTHER" id="PTHR30265:SF4">
    <property type="entry name" value="KOW MOTIF FAMILY PROTEIN, EXPRESSED"/>
    <property type="match status" value="1"/>
</dbReference>
<dbReference type="GO" id="GO:0031564">
    <property type="term" value="P:transcription antitermination"/>
    <property type="evidence" value="ECO:0007669"/>
    <property type="project" value="UniProtKB-KW"/>
</dbReference>
<dbReference type="GO" id="GO:0006354">
    <property type="term" value="P:DNA-templated transcription elongation"/>
    <property type="evidence" value="ECO:0007669"/>
    <property type="project" value="InterPro"/>
</dbReference>
<dbReference type="OrthoDB" id="9796143at2"/>
<dbReference type="AlphaFoldDB" id="A0A433WF91"/>
<keyword evidence="3" id="KW-0804">Transcription</keyword>
<dbReference type="SUPFAM" id="SSF50104">
    <property type="entry name" value="Translation proteins SH3-like domain"/>
    <property type="match status" value="1"/>
</dbReference>
<dbReference type="InterPro" id="IPR036735">
    <property type="entry name" value="NGN_dom_sf"/>
</dbReference>
<gene>
    <name evidence="4" type="ORF">ECE50_005285</name>
</gene>